<dbReference type="EMBL" id="HE978309">
    <property type="protein sequence ID" value="CEO90722.1"/>
    <property type="molecule type" value="Genomic_DNA"/>
</dbReference>
<keyword evidence="1" id="KW-1133">Transmembrane helix</keyword>
<evidence type="ECO:0000256" key="1">
    <source>
        <dbReference type="SAM" id="Phobius"/>
    </source>
</evidence>
<evidence type="ECO:0000313" key="2">
    <source>
        <dbReference type="EMBL" id="CEO90722.1"/>
    </source>
</evidence>
<proteinExistence type="predicted"/>
<keyword evidence="1" id="KW-0472">Membrane</keyword>
<feature type="transmembrane region" description="Helical" evidence="1">
    <location>
        <begin position="37"/>
        <end position="58"/>
    </location>
</feature>
<sequence length="72" mass="8505">MKMTFYILASIMLVISSALFAFLTVWGICTDAKPWDIVENTVMFIISVMCLFDAFNSIKEEDQKRRERKRYK</sequence>
<dbReference type="GeneID" id="23301159"/>
<keyword evidence="1" id="KW-0812">Transmembrane</keyword>
<name>A0A0B7MSU1_9CAUD</name>
<gene>
    <name evidence="2" type="ORF">BN201_0119</name>
</gene>
<protein>
    <submittedName>
        <fullName evidence="2">Uncharacterized protein</fullName>
    </submittedName>
</protein>
<dbReference type="RefSeq" id="YP_009118802.1">
    <property type="nucleotide sequence ID" value="NC_025425.1"/>
</dbReference>
<organism evidence="2 3">
    <name type="scientific">Enterobacteria phage GEC-3S</name>
    <dbReference type="NCBI Taxonomy" id="1222338"/>
    <lineage>
        <taxon>Viruses</taxon>
        <taxon>Duplodnaviria</taxon>
        <taxon>Heunggongvirae</taxon>
        <taxon>Uroviricota</taxon>
        <taxon>Caudoviricetes</taxon>
        <taxon>Pantevenvirales</taxon>
        <taxon>Straboviridae</taxon>
        <taxon>Krischvirus</taxon>
        <taxon>Krischvirus gec3s</taxon>
    </lineage>
</organism>
<accession>A0A0B7MSU1</accession>
<dbReference type="KEGG" id="vg:23301159"/>
<dbReference type="Proteomes" id="UP000203896">
    <property type="component" value="Segment"/>
</dbReference>
<reference evidence="2 3" key="1">
    <citation type="submission" date="2012-08" db="EMBL/GenBank/DDBJ databases">
        <title>Selection and characterization of a candidate therapeutic bacteriophage that lyses the German Escherichia coli O104:H4 outbreak strain.</title>
        <authorList>
            <person name="Merabishvilli M."/>
            <person name="De Vos D."/>
            <person name="Verbeken G."/>
            <person name="Kropinski A."/>
            <person name="Vandenheuvel D."/>
            <person name="Lavigne R."/>
            <person name="Wattiau P."/>
            <person name="Mast J."/>
            <person name="Ragimbeau C."/>
            <person name="Mossong J."/>
            <person name="Scheres J."/>
            <person name="Chanishvili N."/>
            <person name="Vaneechoutte M."/>
            <person name="Pirnay J.P."/>
        </authorList>
    </citation>
    <scope>NUCLEOTIDE SEQUENCE [LARGE SCALE GENOMIC DNA]</scope>
</reference>
<keyword evidence="3" id="KW-1185">Reference proteome</keyword>
<evidence type="ECO:0000313" key="3">
    <source>
        <dbReference type="Proteomes" id="UP000203896"/>
    </source>
</evidence>